<evidence type="ECO:0000256" key="1">
    <source>
        <dbReference type="ARBA" id="ARBA00022729"/>
    </source>
</evidence>
<dbReference type="Pfam" id="PF13205">
    <property type="entry name" value="Big_5"/>
    <property type="match status" value="1"/>
</dbReference>
<keyword evidence="6" id="KW-1185">Reference proteome</keyword>
<organism evidence="5 6">
    <name type="scientific">Alkalibacillus flavidus</name>
    <dbReference type="NCBI Taxonomy" id="546021"/>
    <lineage>
        <taxon>Bacteria</taxon>
        <taxon>Bacillati</taxon>
        <taxon>Bacillota</taxon>
        <taxon>Bacilli</taxon>
        <taxon>Bacillales</taxon>
        <taxon>Bacillaceae</taxon>
        <taxon>Alkalibacillus</taxon>
    </lineage>
</organism>
<accession>A0ABV2L0V7</accession>
<dbReference type="Gene3D" id="2.60.40.1220">
    <property type="match status" value="1"/>
</dbReference>
<dbReference type="InterPro" id="IPR001119">
    <property type="entry name" value="SLH_dom"/>
</dbReference>
<gene>
    <name evidence="5" type="ORF">ABID56_002583</name>
</gene>
<feature type="domain" description="SLH" evidence="4">
    <location>
        <begin position="93"/>
        <end position="156"/>
    </location>
</feature>
<reference evidence="5 6" key="1">
    <citation type="submission" date="2024-06" db="EMBL/GenBank/DDBJ databases">
        <title>Genomic Encyclopedia of Type Strains, Phase IV (KMG-IV): sequencing the most valuable type-strain genomes for metagenomic binning, comparative biology and taxonomic classification.</title>
        <authorList>
            <person name="Goeker M."/>
        </authorList>
    </citation>
    <scope>NUCLEOTIDE SEQUENCE [LARGE SCALE GENOMIC DNA]</scope>
    <source>
        <strain evidence="5 6">DSM 23520</strain>
    </source>
</reference>
<dbReference type="PANTHER" id="PTHR43308:SF1">
    <property type="entry name" value="OUTER MEMBRANE PROTEIN ALPHA"/>
    <property type="match status" value="1"/>
</dbReference>
<dbReference type="Pfam" id="PF00395">
    <property type="entry name" value="SLH"/>
    <property type="match status" value="3"/>
</dbReference>
<evidence type="ECO:0000256" key="3">
    <source>
        <dbReference type="SAM" id="SignalP"/>
    </source>
</evidence>
<feature type="region of interest" description="Disordered" evidence="2">
    <location>
        <begin position="212"/>
        <end position="234"/>
    </location>
</feature>
<dbReference type="PANTHER" id="PTHR43308">
    <property type="entry name" value="OUTER MEMBRANE PROTEIN ALPHA-RELATED"/>
    <property type="match status" value="1"/>
</dbReference>
<feature type="chain" id="PRO_5046593130" description="SLH domain-containing protein" evidence="3">
    <location>
        <begin position="32"/>
        <end position="429"/>
    </location>
</feature>
<comment type="caution">
    <text evidence="5">The sequence shown here is derived from an EMBL/GenBank/DDBJ whole genome shotgun (WGS) entry which is preliminary data.</text>
</comment>
<evidence type="ECO:0000259" key="4">
    <source>
        <dbReference type="PROSITE" id="PS51272"/>
    </source>
</evidence>
<feature type="domain" description="SLH" evidence="4">
    <location>
        <begin position="34"/>
        <end position="92"/>
    </location>
</feature>
<sequence>MSNFYKNNTRKVMTTSAAAALAVTAVSPVVASADTHTFSDVPTDHYYFDQIEALAEAGVIQGDESGEFNPNGSMSRASAAEMLAKALDLEPGDTNPFDDVPDSHWAADSISALYEAGVVQGDEDGLYNPTSDLSRAAIAEMVVKAYGLDMNTDNEMSFDDVSEDDWFANNVNILASHGLVEGDGEGFYSPRHDMQRQHFAKLVYDAEVAYGDIDNGNDQGDGENGDQGNDQDPLQDLEIDSLSVVDAQTVEVSFNQDFDINDVDFNVSNDDMTQSISEVSLEGETVTLVFEDELEPNTTYDVSVHLGDDLLLETSFDYVVEEEIAFEITSAEGSYANELAESLRVGNVELEGTIAEDDQEDVNSVDVLITAEGLEAENELTSTVDVTDGAFSETIPGYNHDLHTTLEVSYTNVDGVDVSVQSTIEYVEK</sequence>
<dbReference type="Proteomes" id="UP001549167">
    <property type="component" value="Unassembled WGS sequence"/>
</dbReference>
<dbReference type="InterPro" id="IPR014755">
    <property type="entry name" value="Cu-Rt/internalin_Ig-like"/>
</dbReference>
<dbReference type="EMBL" id="JBEPMX010000019">
    <property type="protein sequence ID" value="MET3684446.1"/>
    <property type="molecule type" value="Genomic_DNA"/>
</dbReference>
<evidence type="ECO:0000313" key="6">
    <source>
        <dbReference type="Proteomes" id="UP001549167"/>
    </source>
</evidence>
<dbReference type="RefSeq" id="WP_354221807.1">
    <property type="nucleotide sequence ID" value="NZ_JBEPMX010000019.1"/>
</dbReference>
<dbReference type="InterPro" id="IPR032812">
    <property type="entry name" value="SbsA_Ig"/>
</dbReference>
<keyword evidence="1 3" id="KW-0732">Signal</keyword>
<evidence type="ECO:0000313" key="5">
    <source>
        <dbReference type="EMBL" id="MET3684446.1"/>
    </source>
</evidence>
<protein>
    <recommendedName>
        <fullName evidence="4">SLH domain-containing protein</fullName>
    </recommendedName>
</protein>
<dbReference type="InterPro" id="IPR051465">
    <property type="entry name" value="Cell_Envelope_Struct_Comp"/>
</dbReference>
<evidence type="ECO:0000256" key="2">
    <source>
        <dbReference type="SAM" id="MobiDB-lite"/>
    </source>
</evidence>
<dbReference type="PROSITE" id="PS51272">
    <property type="entry name" value="SLH"/>
    <property type="match status" value="2"/>
</dbReference>
<proteinExistence type="predicted"/>
<name>A0ABV2L0V7_9BACI</name>
<feature type="signal peptide" evidence="3">
    <location>
        <begin position="1"/>
        <end position="31"/>
    </location>
</feature>